<dbReference type="Gramene" id="KGN54876">
    <property type="protein sequence ID" value="KGN54876"/>
    <property type="gene ID" value="Csa_4G571230"/>
</dbReference>
<dbReference type="EMBL" id="CM002925">
    <property type="protein sequence ID" value="KGN54876.1"/>
    <property type="molecule type" value="Genomic_DNA"/>
</dbReference>
<evidence type="ECO:0000313" key="2">
    <source>
        <dbReference type="Proteomes" id="UP000029981"/>
    </source>
</evidence>
<reference evidence="1 2" key="1">
    <citation type="journal article" date="2009" name="Nat. Genet.">
        <title>The genome of the cucumber, Cucumis sativus L.</title>
        <authorList>
            <person name="Huang S."/>
            <person name="Li R."/>
            <person name="Zhang Z."/>
            <person name="Li L."/>
            <person name="Gu X."/>
            <person name="Fan W."/>
            <person name="Lucas W.J."/>
            <person name="Wang X."/>
            <person name="Xie B."/>
            <person name="Ni P."/>
            <person name="Ren Y."/>
            <person name="Zhu H."/>
            <person name="Li J."/>
            <person name="Lin K."/>
            <person name="Jin W."/>
            <person name="Fei Z."/>
            <person name="Li G."/>
            <person name="Staub J."/>
            <person name="Kilian A."/>
            <person name="van der Vossen E.A."/>
            <person name="Wu Y."/>
            <person name="Guo J."/>
            <person name="He J."/>
            <person name="Jia Z."/>
            <person name="Ren Y."/>
            <person name="Tian G."/>
            <person name="Lu Y."/>
            <person name="Ruan J."/>
            <person name="Qian W."/>
            <person name="Wang M."/>
            <person name="Huang Q."/>
            <person name="Li B."/>
            <person name="Xuan Z."/>
            <person name="Cao J."/>
            <person name="Asan"/>
            <person name="Wu Z."/>
            <person name="Zhang J."/>
            <person name="Cai Q."/>
            <person name="Bai Y."/>
            <person name="Zhao B."/>
            <person name="Han Y."/>
            <person name="Li Y."/>
            <person name="Li X."/>
            <person name="Wang S."/>
            <person name="Shi Q."/>
            <person name="Liu S."/>
            <person name="Cho W.K."/>
            <person name="Kim J.Y."/>
            <person name="Xu Y."/>
            <person name="Heller-Uszynska K."/>
            <person name="Miao H."/>
            <person name="Cheng Z."/>
            <person name="Zhang S."/>
            <person name="Wu J."/>
            <person name="Yang Y."/>
            <person name="Kang H."/>
            <person name="Li M."/>
            <person name="Liang H."/>
            <person name="Ren X."/>
            <person name="Shi Z."/>
            <person name="Wen M."/>
            <person name="Jian M."/>
            <person name="Yang H."/>
            <person name="Zhang G."/>
            <person name="Yang Z."/>
            <person name="Chen R."/>
            <person name="Liu S."/>
            <person name="Li J."/>
            <person name="Ma L."/>
            <person name="Liu H."/>
            <person name="Zhou Y."/>
            <person name="Zhao J."/>
            <person name="Fang X."/>
            <person name="Li G."/>
            <person name="Fang L."/>
            <person name="Li Y."/>
            <person name="Liu D."/>
            <person name="Zheng H."/>
            <person name="Zhang Y."/>
            <person name="Qin N."/>
            <person name="Li Z."/>
            <person name="Yang G."/>
            <person name="Yang S."/>
            <person name="Bolund L."/>
            <person name="Kristiansen K."/>
            <person name="Zheng H."/>
            <person name="Li S."/>
            <person name="Zhang X."/>
            <person name="Yang H."/>
            <person name="Wang J."/>
            <person name="Sun R."/>
            <person name="Zhang B."/>
            <person name="Jiang S."/>
            <person name="Wang J."/>
            <person name="Du Y."/>
            <person name="Li S."/>
        </authorList>
    </citation>
    <scope>NUCLEOTIDE SEQUENCE [LARGE SCALE GENOMIC DNA]</scope>
    <source>
        <strain evidence="2">cv. 9930</strain>
    </source>
</reference>
<proteinExistence type="predicted"/>
<dbReference type="Proteomes" id="UP000029981">
    <property type="component" value="Chromosome 4"/>
</dbReference>
<gene>
    <name evidence="1" type="ORF">Csa_4G571230</name>
</gene>
<organism evidence="1 2">
    <name type="scientific">Cucumis sativus</name>
    <name type="common">Cucumber</name>
    <dbReference type="NCBI Taxonomy" id="3659"/>
    <lineage>
        <taxon>Eukaryota</taxon>
        <taxon>Viridiplantae</taxon>
        <taxon>Streptophyta</taxon>
        <taxon>Embryophyta</taxon>
        <taxon>Tracheophyta</taxon>
        <taxon>Spermatophyta</taxon>
        <taxon>Magnoliopsida</taxon>
        <taxon>eudicotyledons</taxon>
        <taxon>Gunneridae</taxon>
        <taxon>Pentapetalae</taxon>
        <taxon>rosids</taxon>
        <taxon>fabids</taxon>
        <taxon>Cucurbitales</taxon>
        <taxon>Cucurbitaceae</taxon>
        <taxon>Benincaseae</taxon>
        <taxon>Cucumis</taxon>
    </lineage>
</organism>
<name>A0A0A0L418_CUCSA</name>
<dbReference type="AlphaFoldDB" id="A0A0A0L418"/>
<reference evidence="1 2" key="3">
    <citation type="journal article" date="2010" name="BMC Genomics">
        <title>Transcriptome sequencing and comparative analysis of cucumber flowers with different sex types.</title>
        <authorList>
            <person name="Guo S."/>
            <person name="Zheng Y."/>
            <person name="Joung J.G."/>
            <person name="Liu S."/>
            <person name="Zhang Z."/>
            <person name="Crasta O.R."/>
            <person name="Sobral B.W."/>
            <person name="Xu Y."/>
            <person name="Huang S."/>
            <person name="Fei Z."/>
        </authorList>
    </citation>
    <scope>NUCLEOTIDE SEQUENCE [LARGE SCALE GENOMIC DNA]</scope>
    <source>
        <strain evidence="2">cv. 9930</strain>
    </source>
</reference>
<protein>
    <submittedName>
        <fullName evidence="1">Uncharacterized protein</fullName>
    </submittedName>
</protein>
<reference evidence="1 2" key="2">
    <citation type="journal article" date="2009" name="PLoS ONE">
        <title>An integrated genetic and cytogenetic map of the cucumber genome.</title>
        <authorList>
            <person name="Ren Y."/>
            <person name="Zhang Z."/>
            <person name="Liu J."/>
            <person name="Staub J.E."/>
            <person name="Han Y."/>
            <person name="Cheng Z."/>
            <person name="Li X."/>
            <person name="Lu J."/>
            <person name="Miao H."/>
            <person name="Kang H."/>
            <person name="Xie B."/>
            <person name="Gu X."/>
            <person name="Wang X."/>
            <person name="Du Y."/>
            <person name="Jin W."/>
            <person name="Huang S."/>
        </authorList>
    </citation>
    <scope>NUCLEOTIDE SEQUENCE [LARGE SCALE GENOMIC DNA]</scope>
    <source>
        <strain evidence="2">cv. 9930</strain>
    </source>
</reference>
<evidence type="ECO:0000313" key="1">
    <source>
        <dbReference type="EMBL" id="KGN54876.1"/>
    </source>
</evidence>
<keyword evidence="2" id="KW-1185">Reference proteome</keyword>
<reference evidence="1 2" key="4">
    <citation type="journal article" date="2011" name="BMC Genomics">
        <title>RNA-Seq improves annotation of protein-coding genes in the cucumber genome.</title>
        <authorList>
            <person name="Li Z."/>
            <person name="Zhang Z."/>
            <person name="Yan P."/>
            <person name="Huang S."/>
            <person name="Fei Z."/>
            <person name="Lin K."/>
        </authorList>
    </citation>
    <scope>NUCLEOTIDE SEQUENCE [LARGE SCALE GENOMIC DNA]</scope>
    <source>
        <strain evidence="2">cv. 9930</strain>
    </source>
</reference>
<sequence length="63" mass="7093">MQLRIENGWNRNVDTSRRNANKVLASTEETTYCGSVFRQRNEENVDVSLDWDSSDGNASAQVG</sequence>
<accession>A0A0A0L418</accession>